<evidence type="ECO:0000256" key="1">
    <source>
        <dbReference type="SAM" id="MobiDB-lite"/>
    </source>
</evidence>
<sequence length="157" mass="17153">MTVAKQNGGGDLQHDLELSEESELEREADRLPSLSPYIGNITGYIAGFVCLMGLLLCVPNVSPGSTTATTGYSPHSHHFPFCKSQPPHVEPCDVILKLRPPGSAWSVTSSVHRLLKDTWKPPSLSGHGEIRGNMTKRFLCLVQAQLDRLTPPPAEQR</sequence>
<dbReference type="EMBL" id="JABSTU010000004">
    <property type="protein sequence ID" value="KAH8033316.1"/>
    <property type="molecule type" value="Genomic_DNA"/>
</dbReference>
<organism evidence="3 4">
    <name type="scientific">Rhipicephalus microplus</name>
    <name type="common">Cattle tick</name>
    <name type="synonym">Boophilus microplus</name>
    <dbReference type="NCBI Taxonomy" id="6941"/>
    <lineage>
        <taxon>Eukaryota</taxon>
        <taxon>Metazoa</taxon>
        <taxon>Ecdysozoa</taxon>
        <taxon>Arthropoda</taxon>
        <taxon>Chelicerata</taxon>
        <taxon>Arachnida</taxon>
        <taxon>Acari</taxon>
        <taxon>Parasitiformes</taxon>
        <taxon>Ixodida</taxon>
        <taxon>Ixodoidea</taxon>
        <taxon>Ixodidae</taxon>
        <taxon>Rhipicephalinae</taxon>
        <taxon>Rhipicephalus</taxon>
        <taxon>Boophilus</taxon>
    </lineage>
</organism>
<reference evidence="3" key="2">
    <citation type="submission" date="2021-09" db="EMBL/GenBank/DDBJ databases">
        <authorList>
            <person name="Jia N."/>
            <person name="Wang J."/>
            <person name="Shi W."/>
            <person name="Du L."/>
            <person name="Sun Y."/>
            <person name="Zhan W."/>
            <person name="Jiang J."/>
            <person name="Wang Q."/>
            <person name="Zhang B."/>
            <person name="Ji P."/>
            <person name="Sakyi L.B."/>
            <person name="Cui X."/>
            <person name="Yuan T."/>
            <person name="Jiang B."/>
            <person name="Yang W."/>
            <person name="Lam T.T.-Y."/>
            <person name="Chang Q."/>
            <person name="Ding S."/>
            <person name="Wang X."/>
            <person name="Zhu J."/>
            <person name="Ruan X."/>
            <person name="Zhao L."/>
            <person name="Wei J."/>
            <person name="Que T."/>
            <person name="Du C."/>
            <person name="Cheng J."/>
            <person name="Dai P."/>
            <person name="Han X."/>
            <person name="Huang E."/>
            <person name="Gao Y."/>
            <person name="Liu J."/>
            <person name="Shao H."/>
            <person name="Ye R."/>
            <person name="Li L."/>
            <person name="Wei W."/>
            <person name="Wang X."/>
            <person name="Wang C."/>
            <person name="Huo Q."/>
            <person name="Li W."/>
            <person name="Guo W."/>
            <person name="Chen H."/>
            <person name="Chen S."/>
            <person name="Zhou L."/>
            <person name="Zhou L."/>
            <person name="Ni X."/>
            <person name="Tian J."/>
            <person name="Zhou Y."/>
            <person name="Sheng Y."/>
            <person name="Liu T."/>
            <person name="Pan Y."/>
            <person name="Xia L."/>
            <person name="Li J."/>
            <person name="Zhao F."/>
            <person name="Cao W."/>
        </authorList>
    </citation>
    <scope>NUCLEOTIDE SEQUENCE</scope>
    <source>
        <strain evidence="3">Rmic-2018</strain>
        <tissue evidence="3">Larvae</tissue>
    </source>
</reference>
<dbReference type="AlphaFoldDB" id="A0A9J6EGF7"/>
<name>A0A9J6EGF7_RHIMP</name>
<keyword evidence="2" id="KW-0812">Transmembrane</keyword>
<proteinExistence type="predicted"/>
<keyword evidence="2" id="KW-0472">Membrane</keyword>
<feature type="transmembrane region" description="Helical" evidence="2">
    <location>
        <begin position="37"/>
        <end position="58"/>
    </location>
</feature>
<dbReference type="Proteomes" id="UP000821866">
    <property type="component" value="Chromosome 2"/>
</dbReference>
<feature type="region of interest" description="Disordered" evidence="1">
    <location>
        <begin position="1"/>
        <end position="24"/>
    </location>
</feature>
<reference evidence="3" key="1">
    <citation type="journal article" date="2020" name="Cell">
        <title>Large-Scale Comparative Analyses of Tick Genomes Elucidate Their Genetic Diversity and Vector Capacities.</title>
        <authorList>
            <consortium name="Tick Genome and Microbiome Consortium (TIGMIC)"/>
            <person name="Jia N."/>
            <person name="Wang J."/>
            <person name="Shi W."/>
            <person name="Du L."/>
            <person name="Sun Y."/>
            <person name="Zhan W."/>
            <person name="Jiang J.F."/>
            <person name="Wang Q."/>
            <person name="Zhang B."/>
            <person name="Ji P."/>
            <person name="Bell-Sakyi L."/>
            <person name="Cui X.M."/>
            <person name="Yuan T.T."/>
            <person name="Jiang B.G."/>
            <person name="Yang W.F."/>
            <person name="Lam T.T."/>
            <person name="Chang Q.C."/>
            <person name="Ding S.J."/>
            <person name="Wang X.J."/>
            <person name="Zhu J.G."/>
            <person name="Ruan X.D."/>
            <person name="Zhao L."/>
            <person name="Wei J.T."/>
            <person name="Ye R.Z."/>
            <person name="Que T.C."/>
            <person name="Du C.H."/>
            <person name="Zhou Y.H."/>
            <person name="Cheng J.X."/>
            <person name="Dai P.F."/>
            <person name="Guo W.B."/>
            <person name="Han X.H."/>
            <person name="Huang E.J."/>
            <person name="Li L.F."/>
            <person name="Wei W."/>
            <person name="Gao Y.C."/>
            <person name="Liu J.Z."/>
            <person name="Shao H.Z."/>
            <person name="Wang X."/>
            <person name="Wang C.C."/>
            <person name="Yang T.C."/>
            <person name="Huo Q.B."/>
            <person name="Li W."/>
            <person name="Chen H.Y."/>
            <person name="Chen S.E."/>
            <person name="Zhou L.G."/>
            <person name="Ni X.B."/>
            <person name="Tian J.H."/>
            <person name="Sheng Y."/>
            <person name="Liu T."/>
            <person name="Pan Y.S."/>
            <person name="Xia L.Y."/>
            <person name="Li J."/>
            <person name="Zhao F."/>
            <person name="Cao W.C."/>
        </authorList>
    </citation>
    <scope>NUCLEOTIDE SEQUENCE</scope>
    <source>
        <strain evidence="3">Rmic-2018</strain>
    </source>
</reference>
<evidence type="ECO:0000313" key="4">
    <source>
        <dbReference type="Proteomes" id="UP000821866"/>
    </source>
</evidence>
<gene>
    <name evidence="3" type="ORF">HPB51_009515</name>
</gene>
<keyword evidence="4" id="KW-1185">Reference proteome</keyword>
<keyword evidence="2" id="KW-1133">Transmembrane helix</keyword>
<comment type="caution">
    <text evidence="3">The sequence shown here is derived from an EMBL/GenBank/DDBJ whole genome shotgun (WGS) entry which is preliminary data.</text>
</comment>
<accession>A0A9J6EGF7</accession>
<protein>
    <submittedName>
        <fullName evidence="3">Uncharacterized protein</fullName>
    </submittedName>
</protein>
<evidence type="ECO:0000313" key="3">
    <source>
        <dbReference type="EMBL" id="KAH8033316.1"/>
    </source>
</evidence>
<evidence type="ECO:0000256" key="2">
    <source>
        <dbReference type="SAM" id="Phobius"/>
    </source>
</evidence>